<keyword evidence="1" id="KW-0812">Transmembrane</keyword>
<dbReference type="InterPro" id="IPR025738">
    <property type="entry name" value="BatD"/>
</dbReference>
<feature type="signal peptide" evidence="2">
    <location>
        <begin position="1"/>
        <end position="18"/>
    </location>
</feature>
<feature type="transmembrane region" description="Helical" evidence="1">
    <location>
        <begin position="442"/>
        <end position="461"/>
    </location>
</feature>
<accession>A0ABP3XTZ3</accession>
<dbReference type="Pfam" id="PF13584">
    <property type="entry name" value="BatD"/>
    <property type="match status" value="2"/>
</dbReference>
<gene>
    <name evidence="3" type="ORF">GCM10009117_17990</name>
</gene>
<evidence type="ECO:0000256" key="2">
    <source>
        <dbReference type="SAM" id="SignalP"/>
    </source>
</evidence>
<organism evidence="3 4">
    <name type="scientific">Gangjinia marincola</name>
    <dbReference type="NCBI Taxonomy" id="578463"/>
    <lineage>
        <taxon>Bacteria</taxon>
        <taxon>Pseudomonadati</taxon>
        <taxon>Bacteroidota</taxon>
        <taxon>Flavobacteriia</taxon>
        <taxon>Flavobacteriales</taxon>
        <taxon>Flavobacteriaceae</taxon>
        <taxon>Gangjinia</taxon>
    </lineage>
</organism>
<protein>
    <submittedName>
        <fullName evidence="3">BatD family protein</fullName>
    </submittedName>
</protein>
<reference evidence="4" key="1">
    <citation type="journal article" date="2019" name="Int. J. Syst. Evol. Microbiol.">
        <title>The Global Catalogue of Microorganisms (GCM) 10K type strain sequencing project: providing services to taxonomists for standard genome sequencing and annotation.</title>
        <authorList>
            <consortium name="The Broad Institute Genomics Platform"/>
            <consortium name="The Broad Institute Genome Sequencing Center for Infectious Disease"/>
            <person name="Wu L."/>
            <person name="Ma J."/>
        </authorList>
    </citation>
    <scope>NUCLEOTIDE SEQUENCE [LARGE SCALE GENOMIC DNA]</scope>
    <source>
        <strain evidence="4">JCM 16082</strain>
    </source>
</reference>
<keyword evidence="1" id="KW-1133">Transmembrane helix</keyword>
<name>A0ABP3XTZ3_9FLAO</name>
<dbReference type="EMBL" id="BAAAFG010000015">
    <property type="protein sequence ID" value="GAA0872652.1"/>
    <property type="molecule type" value="Genomic_DNA"/>
</dbReference>
<comment type="caution">
    <text evidence="3">The sequence shown here is derived from an EMBL/GenBank/DDBJ whole genome shotgun (WGS) entry which is preliminary data.</text>
</comment>
<dbReference type="PANTHER" id="PTHR40940:SF2">
    <property type="entry name" value="BATD"/>
    <property type="match status" value="1"/>
</dbReference>
<keyword evidence="1" id="KW-0472">Membrane</keyword>
<evidence type="ECO:0000313" key="3">
    <source>
        <dbReference type="EMBL" id="GAA0872652.1"/>
    </source>
</evidence>
<keyword evidence="2" id="KW-0732">Signal</keyword>
<dbReference type="RefSeq" id="WP_343766355.1">
    <property type="nucleotide sequence ID" value="NZ_BAAAFG010000015.1"/>
</dbReference>
<dbReference type="Proteomes" id="UP001500507">
    <property type="component" value="Unassembled WGS sequence"/>
</dbReference>
<keyword evidence="4" id="KW-1185">Reference proteome</keyword>
<evidence type="ECO:0000256" key="1">
    <source>
        <dbReference type="SAM" id="Phobius"/>
    </source>
</evidence>
<proteinExistence type="predicted"/>
<sequence>MKHIFYGILFLITASVQAQVSFEAKISRKSLGVNERLRVDFTMNQNGDNFSPPNFNGFTVVGGPNQSVSRQWVNGKSSFNKTFTYFVQPNRTGSITIQQAEITIEGEVYKTTPITVNVTGAVKKPDSPESKARSLADENLHLVAQISNANPYVNEGILVTYKLFVSSRISVNGTQPVDNPKFADFWSQMIPQTNYVIRDEQYNGEPYKSVVLQQAVLYPQKSGKLVIEPLTLSVNVDVPTNRRDFFGNRMYRTVEKRVSAGGRSINVKELPQENKPENFTGAVGSFNFDVSTSKTSLKALESLQLEVKVSGNGNLKLFNLPGFATPPTLEVYEPEHEENVRTNASGMRGNIKDRYTIVPQAKGKFTIDPLSFSYFNPTTEQYETVSSKEFVINVTKGPEISASTDSASVAKQKVTSLGNDFRYIKLTTQLVRPFEDPFFKSAIFWGLLITPLLFLPLFMLVKKKRDARLGDVKTMRIRKADKLARKYLGEAKRNLGSQKNFYDALERALHNYLKAKLSIQTSDMSKERIQRLLKEKGADDQLVIEFISLLESCEFARYTPTSNVAMQQDYDKAVRVISSLDKQL</sequence>
<dbReference type="PANTHER" id="PTHR40940">
    <property type="entry name" value="PROTEIN BATD-RELATED"/>
    <property type="match status" value="1"/>
</dbReference>
<evidence type="ECO:0000313" key="4">
    <source>
        <dbReference type="Proteomes" id="UP001500507"/>
    </source>
</evidence>
<feature type="chain" id="PRO_5046222086" evidence="2">
    <location>
        <begin position="19"/>
        <end position="584"/>
    </location>
</feature>